<keyword evidence="3" id="KW-0132">Cell division</keyword>
<protein>
    <submittedName>
        <fullName evidence="3">Cell division control protein 11</fullName>
    </submittedName>
</protein>
<dbReference type="Pfam" id="PF00735">
    <property type="entry name" value="Septin"/>
    <property type="match status" value="1"/>
</dbReference>
<dbReference type="STRING" id="1198029.A0A1U7LVK7"/>
<keyword evidence="1" id="KW-0547">Nucleotide-binding</keyword>
<evidence type="ECO:0000313" key="3">
    <source>
        <dbReference type="EMBL" id="OLL26582.1"/>
    </source>
</evidence>
<dbReference type="EMBL" id="LXFE01000165">
    <property type="protein sequence ID" value="OLL26582.1"/>
    <property type="molecule type" value="Genomic_DNA"/>
</dbReference>
<evidence type="ECO:0000256" key="1">
    <source>
        <dbReference type="RuleBase" id="RU004560"/>
    </source>
</evidence>
<dbReference type="SUPFAM" id="SSF52540">
    <property type="entry name" value="P-loop containing nucleoside triphosphate hydrolases"/>
    <property type="match status" value="1"/>
</dbReference>
<name>A0A1U7LVK7_NEOID</name>
<feature type="domain" description="Septin-type G" evidence="2">
    <location>
        <begin position="119"/>
        <end position="395"/>
    </location>
</feature>
<dbReference type="Gene3D" id="3.40.50.300">
    <property type="entry name" value="P-loop containing nucleotide triphosphate hydrolases"/>
    <property type="match status" value="1"/>
</dbReference>
<comment type="caution">
    <text evidence="3">The sequence shown here is derived from an EMBL/GenBank/DDBJ whole genome shotgun (WGS) entry which is preliminary data.</text>
</comment>
<dbReference type="PANTHER" id="PTHR18884">
    <property type="entry name" value="SEPTIN"/>
    <property type="match status" value="1"/>
</dbReference>
<dbReference type="OMA" id="CIHIPNT"/>
<keyword evidence="3" id="KW-0131">Cell cycle</keyword>
<dbReference type="InterPro" id="IPR030379">
    <property type="entry name" value="G_SEPTIN_dom"/>
</dbReference>
<accession>A0A1U7LVK7</accession>
<proteinExistence type="inferred from homology"/>
<keyword evidence="1" id="KW-0342">GTP-binding</keyword>
<dbReference type="PROSITE" id="PS51719">
    <property type="entry name" value="G_SEPTIN"/>
    <property type="match status" value="1"/>
</dbReference>
<sequence>MPPSLVAAAFSNSNGRHDTIPFGDFGGPAKNNTKRLSHFMMKRKSKQPEQCIHIPNTPPSIPLPSGWAEIAKAEQVATLDVCSALPGHSLETETLAARTTSMGSTPTGATKKRFRRKRDPTPFNVLIVGFRGSGKTSFLKFLGDSLSSGDNEVKEPTIPPLASTDGFTRTYVETDFDSEVRVGVTLWDSRGFGPARGRGIVEVQMDEIINFIERKFDQTFGEENKVERCQKLDTHIHCVIYLLDPSNPSNVCSGLDSLDEYIITTLRSRAIVLPIIAKADAVSISRMSTLKSQIAESIKTLSLFDFLDNEDSSDYEEFKFPLSILSPEYPVAPGLAWKELQHGREYPFGFADVLNSSHCDFVKLREAIFGEWRSDMTEYCKTVLYESWRTGRLEGLRR</sequence>
<dbReference type="InterPro" id="IPR027417">
    <property type="entry name" value="P-loop_NTPase"/>
</dbReference>
<reference evidence="3 4" key="1">
    <citation type="submission" date="2016-04" db="EMBL/GenBank/DDBJ databases">
        <title>Evolutionary innovation and constraint leading to complex multicellularity in the Ascomycota.</title>
        <authorList>
            <person name="Cisse O."/>
            <person name="Nguyen A."/>
            <person name="Hewitt D.A."/>
            <person name="Jedd G."/>
            <person name="Stajich J.E."/>
        </authorList>
    </citation>
    <scope>NUCLEOTIDE SEQUENCE [LARGE SCALE GENOMIC DNA]</scope>
    <source>
        <strain evidence="3 4">DAH-3</strain>
    </source>
</reference>
<dbReference type="OrthoDB" id="5337438at2759"/>
<dbReference type="AlphaFoldDB" id="A0A1U7LVK7"/>
<comment type="similarity">
    <text evidence="1">Belongs to the TRAFAC class TrmE-Era-EngA-EngB-Septin-like GTPase superfamily. Septin GTPase family.</text>
</comment>
<dbReference type="Proteomes" id="UP000186594">
    <property type="component" value="Unassembled WGS sequence"/>
</dbReference>
<gene>
    <name evidence="3" type="ORF">NEOLI_002669</name>
</gene>
<evidence type="ECO:0000313" key="4">
    <source>
        <dbReference type="Proteomes" id="UP000186594"/>
    </source>
</evidence>
<evidence type="ECO:0000259" key="2">
    <source>
        <dbReference type="PROSITE" id="PS51719"/>
    </source>
</evidence>
<dbReference type="GO" id="GO:0051301">
    <property type="term" value="P:cell division"/>
    <property type="evidence" value="ECO:0007669"/>
    <property type="project" value="UniProtKB-KW"/>
</dbReference>
<organism evidence="3 4">
    <name type="scientific">Neolecta irregularis (strain DAH-3)</name>
    <dbReference type="NCBI Taxonomy" id="1198029"/>
    <lineage>
        <taxon>Eukaryota</taxon>
        <taxon>Fungi</taxon>
        <taxon>Dikarya</taxon>
        <taxon>Ascomycota</taxon>
        <taxon>Taphrinomycotina</taxon>
        <taxon>Neolectales</taxon>
        <taxon>Neolectaceae</taxon>
        <taxon>Neolecta</taxon>
    </lineage>
</organism>
<dbReference type="GO" id="GO:0005525">
    <property type="term" value="F:GTP binding"/>
    <property type="evidence" value="ECO:0007669"/>
    <property type="project" value="UniProtKB-KW"/>
</dbReference>
<keyword evidence="4" id="KW-1185">Reference proteome</keyword>